<proteinExistence type="predicted"/>
<evidence type="ECO:0000313" key="3">
    <source>
        <dbReference type="Proteomes" id="UP000176101"/>
    </source>
</evidence>
<gene>
    <name evidence="2" type="ORF">AN216_03625</name>
</gene>
<keyword evidence="3" id="KW-1185">Reference proteome</keyword>
<keyword evidence="1" id="KW-1133">Transmembrane helix</keyword>
<comment type="caution">
    <text evidence="2">The sequence shown here is derived from an EMBL/GenBank/DDBJ whole genome shotgun (WGS) entry which is preliminary data.</text>
</comment>
<keyword evidence="1" id="KW-0812">Transmembrane</keyword>
<dbReference type="RefSeq" id="WP_070195121.1">
    <property type="nucleotide sequence ID" value="NZ_LJGU01000101.1"/>
</dbReference>
<dbReference type="OrthoDB" id="4332438at2"/>
<organism evidence="2 3">
    <name type="scientific">Streptomyces oceani</name>
    <dbReference type="NCBI Taxonomy" id="1075402"/>
    <lineage>
        <taxon>Bacteria</taxon>
        <taxon>Bacillati</taxon>
        <taxon>Actinomycetota</taxon>
        <taxon>Actinomycetes</taxon>
        <taxon>Kitasatosporales</taxon>
        <taxon>Streptomycetaceae</taxon>
        <taxon>Streptomyces</taxon>
    </lineage>
</organism>
<dbReference type="STRING" id="1075402.AN216_03625"/>
<evidence type="ECO:0000313" key="2">
    <source>
        <dbReference type="EMBL" id="OEV05313.1"/>
    </source>
</evidence>
<feature type="transmembrane region" description="Helical" evidence="1">
    <location>
        <begin position="127"/>
        <end position="146"/>
    </location>
</feature>
<dbReference type="AlphaFoldDB" id="A0A1E7KN36"/>
<sequence length="171" mass="17595">MSWTASTKRRGVVRRAGESAYGVLLLAKTVLMALLAGLLLVAGVWTSWSTAEPAMFAPAAERGTLTVEKCGDDECRGSYAPSATGAERRTGVTLDSLVSKGPGETVPVTLPESATEAVRTGVAGVSYAWVPLAGALLLASLIVAGGLRMRRTAWGMGLLGAGGMLTAFLLL</sequence>
<dbReference type="Proteomes" id="UP000176101">
    <property type="component" value="Unassembled WGS sequence"/>
</dbReference>
<name>A0A1E7KN36_9ACTN</name>
<feature type="transmembrane region" description="Helical" evidence="1">
    <location>
        <begin position="153"/>
        <end position="170"/>
    </location>
</feature>
<evidence type="ECO:0000256" key="1">
    <source>
        <dbReference type="SAM" id="Phobius"/>
    </source>
</evidence>
<protein>
    <submittedName>
        <fullName evidence="2">Uncharacterized protein</fullName>
    </submittedName>
</protein>
<reference evidence="2 3" key="1">
    <citation type="journal article" date="2016" name="Front. Microbiol.">
        <title>Comparative Genomics Analysis of Streptomyces Species Reveals Their Adaptation to the Marine Environment and Their Diversity at the Genomic Level.</title>
        <authorList>
            <person name="Tian X."/>
            <person name="Zhang Z."/>
            <person name="Yang T."/>
            <person name="Chen M."/>
            <person name="Li J."/>
            <person name="Chen F."/>
            <person name="Yang J."/>
            <person name="Li W."/>
            <person name="Zhang B."/>
            <person name="Zhang Z."/>
            <person name="Wu J."/>
            <person name="Zhang C."/>
            <person name="Long L."/>
            <person name="Xiao J."/>
        </authorList>
    </citation>
    <scope>NUCLEOTIDE SEQUENCE [LARGE SCALE GENOMIC DNA]</scope>
    <source>
        <strain evidence="2 3">SCSIO 02100</strain>
    </source>
</reference>
<accession>A0A1E7KN36</accession>
<feature type="transmembrane region" description="Helical" evidence="1">
    <location>
        <begin position="21"/>
        <end position="45"/>
    </location>
</feature>
<keyword evidence="1" id="KW-0472">Membrane</keyword>
<dbReference type="EMBL" id="LJGU01000101">
    <property type="protein sequence ID" value="OEV05313.1"/>
    <property type="molecule type" value="Genomic_DNA"/>
</dbReference>